<name>A0A835FC55_9POAL</name>
<gene>
    <name evidence="1" type="ORF">HU200_014343</name>
</gene>
<organism evidence="1 2">
    <name type="scientific">Digitaria exilis</name>
    <dbReference type="NCBI Taxonomy" id="1010633"/>
    <lineage>
        <taxon>Eukaryota</taxon>
        <taxon>Viridiplantae</taxon>
        <taxon>Streptophyta</taxon>
        <taxon>Embryophyta</taxon>
        <taxon>Tracheophyta</taxon>
        <taxon>Spermatophyta</taxon>
        <taxon>Magnoliopsida</taxon>
        <taxon>Liliopsida</taxon>
        <taxon>Poales</taxon>
        <taxon>Poaceae</taxon>
        <taxon>PACMAD clade</taxon>
        <taxon>Panicoideae</taxon>
        <taxon>Panicodae</taxon>
        <taxon>Paniceae</taxon>
        <taxon>Anthephorinae</taxon>
        <taxon>Digitaria</taxon>
    </lineage>
</organism>
<comment type="caution">
    <text evidence="1">The sequence shown here is derived from an EMBL/GenBank/DDBJ whole genome shotgun (WGS) entry which is preliminary data.</text>
</comment>
<dbReference type="OrthoDB" id="692544at2759"/>
<sequence length="106" mass="12559">MEKKWRMPQDHVDLILSWDVSEYVPHAPDDIDHLPVSQEAKDTYRATMLRSIADMRGIRRSRKELQDWIRAELEKNGYVQVETTSEQFAKYQHELEQQGFVEIKAA</sequence>
<evidence type="ECO:0000313" key="2">
    <source>
        <dbReference type="Proteomes" id="UP000636709"/>
    </source>
</evidence>
<protein>
    <submittedName>
        <fullName evidence="1">Uncharacterized protein</fullName>
    </submittedName>
</protein>
<reference evidence="1" key="1">
    <citation type="submission" date="2020-07" db="EMBL/GenBank/DDBJ databases">
        <title>Genome sequence and genetic diversity analysis of an under-domesticated orphan crop, white fonio (Digitaria exilis).</title>
        <authorList>
            <person name="Bennetzen J.L."/>
            <person name="Chen S."/>
            <person name="Ma X."/>
            <person name="Wang X."/>
            <person name="Yssel A.E.J."/>
            <person name="Chaluvadi S.R."/>
            <person name="Johnson M."/>
            <person name="Gangashetty P."/>
            <person name="Hamidou F."/>
            <person name="Sanogo M.D."/>
            <person name="Zwaenepoel A."/>
            <person name="Wallace J."/>
            <person name="Van De Peer Y."/>
            <person name="Van Deynze A."/>
        </authorList>
    </citation>
    <scope>NUCLEOTIDE SEQUENCE</scope>
    <source>
        <tissue evidence="1">Leaves</tissue>
    </source>
</reference>
<evidence type="ECO:0000313" key="1">
    <source>
        <dbReference type="EMBL" id="KAF8736409.1"/>
    </source>
</evidence>
<accession>A0A835FC55</accession>
<dbReference type="AlphaFoldDB" id="A0A835FC55"/>
<dbReference type="PANTHER" id="PTHR35166">
    <property type="entry name" value="OS05G0193700 PROTEIN-RELATED"/>
    <property type="match status" value="1"/>
</dbReference>
<dbReference type="EMBL" id="JACEFO010001443">
    <property type="protein sequence ID" value="KAF8736409.1"/>
    <property type="molecule type" value="Genomic_DNA"/>
</dbReference>
<proteinExistence type="predicted"/>
<dbReference type="Proteomes" id="UP000636709">
    <property type="component" value="Unassembled WGS sequence"/>
</dbReference>
<keyword evidence="2" id="KW-1185">Reference proteome</keyword>
<dbReference type="PANTHER" id="PTHR35166:SF17">
    <property type="entry name" value="OS07G0643300 PROTEIN"/>
    <property type="match status" value="1"/>
</dbReference>